<evidence type="ECO:0000313" key="5">
    <source>
        <dbReference type="EMBL" id="QIP38447.1"/>
    </source>
</evidence>
<evidence type="ECO:0000313" key="3">
    <source>
        <dbReference type="EMBL" id="KAB2585952.1"/>
    </source>
</evidence>
<dbReference type="Pfam" id="PF13649">
    <property type="entry name" value="Methyltransf_25"/>
    <property type="match status" value="1"/>
</dbReference>
<keyword evidence="8" id="KW-1185">Reference proteome</keyword>
<feature type="domain" description="Methyltransferase" evidence="2">
    <location>
        <begin position="38"/>
        <end position="136"/>
    </location>
</feature>
<keyword evidence="4" id="KW-0489">Methyltransferase</keyword>
<dbReference type="KEGG" id="reb:XU06_05375"/>
<dbReference type="Proteomes" id="UP000627573">
    <property type="component" value="Unassembled WGS sequence"/>
</dbReference>
<accession>A0A0E3VBF8</accession>
<dbReference type="Proteomes" id="UP000325576">
    <property type="component" value="Unassembled WGS sequence"/>
</dbReference>
<organism evidence="4 8">
    <name type="scientific">Rhodococcus erythropolis</name>
    <name type="common">Arthrobacter picolinophilus</name>
    <dbReference type="NCBI Taxonomy" id="1833"/>
    <lineage>
        <taxon>Bacteria</taxon>
        <taxon>Bacillati</taxon>
        <taxon>Actinomycetota</taxon>
        <taxon>Actinomycetes</taxon>
        <taxon>Mycobacteriales</taxon>
        <taxon>Nocardiaceae</taxon>
        <taxon>Rhodococcus</taxon>
        <taxon>Rhodococcus erythropolis group</taxon>
    </lineage>
</organism>
<dbReference type="Gene3D" id="3.40.50.150">
    <property type="entry name" value="Vaccinia Virus protein VP39"/>
    <property type="match status" value="1"/>
</dbReference>
<reference evidence="3 6" key="1">
    <citation type="journal article" date="2017" name="Poromechanics V (2013)">
        <title>Genomic Characterization of the Arsenic-Tolerant Actinobacterium, &lt;i&gt;Rhodococcus erythropolis&lt;/i&gt; S43.</title>
        <authorList>
            <person name="Retamal-Morales G."/>
            <person name="Mehnert M."/>
            <person name="Schwabe R."/>
            <person name="Tischler D."/>
            <person name="Schloemann M."/>
            <person name="Levican G.J."/>
        </authorList>
    </citation>
    <scope>NUCLEOTIDE SEQUENCE [LARGE SCALE GENOMIC DNA]</scope>
    <source>
        <strain evidence="3 6">S43</strain>
    </source>
</reference>
<dbReference type="AlphaFoldDB" id="A0A0E3VBF8"/>
<evidence type="ECO:0000313" key="4">
    <source>
        <dbReference type="EMBL" id="MBH5145620.1"/>
    </source>
</evidence>
<evidence type="ECO:0000259" key="2">
    <source>
        <dbReference type="Pfam" id="PF13649"/>
    </source>
</evidence>
<keyword evidence="1 4" id="KW-0808">Transferase</keyword>
<gene>
    <name evidence="3" type="ORF">BS297_07775</name>
    <name evidence="5" type="ORF">G9444_1203</name>
    <name evidence="4" type="ORF">I3517_23775</name>
</gene>
<reference evidence="5 7" key="2">
    <citation type="submission" date="2020-03" db="EMBL/GenBank/DDBJ databases">
        <title>Screen low temperature-resistant strains for efficient degradation of petroleum hydrocarbons under the low temperature.</title>
        <authorList>
            <person name="Wang Y."/>
            <person name="Chen J."/>
        </authorList>
    </citation>
    <scope>NUCLEOTIDE SEQUENCE [LARGE SCALE GENOMIC DNA]</scope>
    <source>
        <strain evidence="5 7">KB1</strain>
    </source>
</reference>
<evidence type="ECO:0000256" key="1">
    <source>
        <dbReference type="ARBA" id="ARBA00022679"/>
    </source>
</evidence>
<reference evidence="4 8" key="3">
    <citation type="submission" date="2020-12" db="EMBL/GenBank/DDBJ databases">
        <title>Draft genome sequence of furan degrading bacterial strain FUR100.</title>
        <authorList>
            <person name="Woiski C."/>
        </authorList>
    </citation>
    <scope>NUCLEOTIDE SEQUENCE [LARGE SCALE GENOMIC DNA]</scope>
    <source>
        <strain evidence="4 8">FUR100</strain>
    </source>
</reference>
<sequence length="210" mass="22953">MDAAAWDKKYEETELVWGAPPNELLVEYATALPHGQALDLACGEGRNALWLATRGWEVTGIDYSAVAIEKARTIAARSPRSVLDRLDYRCGDVTVADYASRNGQGYDLALLLYLHLPAPQRTLVVNRAINSLKPDGILMILGHDRSNIDYGVGGPKDPEILYTPEELMQEFQGRLEFEIAGNPHRHTETGIAVDALVIGRKSGVGNAKNG</sequence>
<proteinExistence type="predicted"/>
<dbReference type="GeneID" id="57488737"/>
<dbReference type="Proteomes" id="UP000502345">
    <property type="component" value="Chromosome"/>
</dbReference>
<dbReference type="EMBL" id="CP050124">
    <property type="protein sequence ID" value="QIP38447.1"/>
    <property type="molecule type" value="Genomic_DNA"/>
</dbReference>
<dbReference type="EMBL" id="MRBO01000259">
    <property type="protein sequence ID" value="KAB2585952.1"/>
    <property type="molecule type" value="Genomic_DNA"/>
</dbReference>
<dbReference type="PANTHER" id="PTHR43861:SF3">
    <property type="entry name" value="PUTATIVE (AFU_ORTHOLOGUE AFUA_2G14390)-RELATED"/>
    <property type="match status" value="1"/>
</dbReference>
<dbReference type="CDD" id="cd02440">
    <property type="entry name" value="AdoMet_MTases"/>
    <property type="match status" value="1"/>
</dbReference>
<evidence type="ECO:0000313" key="7">
    <source>
        <dbReference type="Proteomes" id="UP000502345"/>
    </source>
</evidence>
<dbReference type="EMBL" id="JAECSB010000083">
    <property type="protein sequence ID" value="MBH5145620.1"/>
    <property type="molecule type" value="Genomic_DNA"/>
</dbReference>
<dbReference type="InterPro" id="IPR029063">
    <property type="entry name" value="SAM-dependent_MTases_sf"/>
</dbReference>
<protein>
    <submittedName>
        <fullName evidence="3 4">SAM-dependent methyltransferase</fullName>
    </submittedName>
</protein>
<dbReference type="GO" id="GO:0032259">
    <property type="term" value="P:methylation"/>
    <property type="evidence" value="ECO:0007669"/>
    <property type="project" value="UniProtKB-KW"/>
</dbReference>
<dbReference type="PANTHER" id="PTHR43861">
    <property type="entry name" value="TRANS-ACONITATE 2-METHYLTRANSFERASE-RELATED"/>
    <property type="match status" value="1"/>
</dbReference>
<dbReference type="RefSeq" id="WP_019747150.1">
    <property type="nucleotide sequence ID" value="NZ_BHXB01000001.1"/>
</dbReference>
<evidence type="ECO:0000313" key="8">
    <source>
        <dbReference type="Proteomes" id="UP000627573"/>
    </source>
</evidence>
<dbReference type="SUPFAM" id="SSF53335">
    <property type="entry name" value="S-adenosyl-L-methionine-dependent methyltransferases"/>
    <property type="match status" value="1"/>
</dbReference>
<dbReference type="GO" id="GO:0008168">
    <property type="term" value="F:methyltransferase activity"/>
    <property type="evidence" value="ECO:0007669"/>
    <property type="project" value="UniProtKB-KW"/>
</dbReference>
<name>A0A0E3VBF8_RHOER</name>
<evidence type="ECO:0000313" key="6">
    <source>
        <dbReference type="Proteomes" id="UP000325576"/>
    </source>
</evidence>
<dbReference type="InterPro" id="IPR041698">
    <property type="entry name" value="Methyltransf_25"/>
</dbReference>